<feature type="transmembrane region" description="Helical" evidence="1">
    <location>
        <begin position="12"/>
        <end position="31"/>
    </location>
</feature>
<keyword evidence="1" id="KW-1133">Transmembrane helix</keyword>
<evidence type="ECO:0000313" key="2">
    <source>
        <dbReference type="EMBL" id="TYP74272.1"/>
    </source>
</evidence>
<dbReference type="EMBL" id="VNHU01000004">
    <property type="protein sequence ID" value="TYP74272.1"/>
    <property type="molecule type" value="Genomic_DNA"/>
</dbReference>
<sequence length="117" mass="13766">MIIHHFLKLKKGIFLTIGIGLFVFIFWNSYWHTKEYYQNSLNGIVEYKFRSNSGILVKIYDIEDFIDLEIGSSNIKFIEKGDSISKPANSNELFLFKKDTTVEYPMYFGLKDAEKFN</sequence>
<name>A0A5S5C719_9FLAO</name>
<proteinExistence type="predicted"/>
<dbReference type="Proteomes" id="UP000324376">
    <property type="component" value="Unassembled WGS sequence"/>
</dbReference>
<keyword evidence="1" id="KW-0812">Transmembrane</keyword>
<protein>
    <submittedName>
        <fullName evidence="2">Uncharacterized protein</fullName>
    </submittedName>
</protein>
<gene>
    <name evidence="2" type="ORF">BD809_10490</name>
</gene>
<organism evidence="2 3">
    <name type="scientific">Aquimarina intermedia</name>
    <dbReference type="NCBI Taxonomy" id="350814"/>
    <lineage>
        <taxon>Bacteria</taxon>
        <taxon>Pseudomonadati</taxon>
        <taxon>Bacteroidota</taxon>
        <taxon>Flavobacteriia</taxon>
        <taxon>Flavobacteriales</taxon>
        <taxon>Flavobacteriaceae</taxon>
        <taxon>Aquimarina</taxon>
    </lineage>
</organism>
<accession>A0A5S5C719</accession>
<evidence type="ECO:0000313" key="3">
    <source>
        <dbReference type="Proteomes" id="UP000324376"/>
    </source>
</evidence>
<dbReference type="RefSeq" id="WP_148782390.1">
    <property type="nucleotide sequence ID" value="NZ_VNHU01000004.1"/>
</dbReference>
<keyword evidence="1" id="KW-0472">Membrane</keyword>
<comment type="caution">
    <text evidence="2">The sequence shown here is derived from an EMBL/GenBank/DDBJ whole genome shotgun (WGS) entry which is preliminary data.</text>
</comment>
<keyword evidence="3" id="KW-1185">Reference proteome</keyword>
<dbReference type="OrthoDB" id="1262649at2"/>
<evidence type="ECO:0000256" key="1">
    <source>
        <dbReference type="SAM" id="Phobius"/>
    </source>
</evidence>
<reference evidence="2 3" key="1">
    <citation type="submission" date="2019-07" db="EMBL/GenBank/DDBJ databases">
        <title>Genomic Encyclopedia of Archaeal and Bacterial Type Strains, Phase II (KMG-II): from individual species to whole genera.</title>
        <authorList>
            <person name="Goeker M."/>
        </authorList>
    </citation>
    <scope>NUCLEOTIDE SEQUENCE [LARGE SCALE GENOMIC DNA]</scope>
    <source>
        <strain evidence="2 3">DSM 17527</strain>
    </source>
</reference>
<dbReference type="AlphaFoldDB" id="A0A5S5C719"/>